<proteinExistence type="inferred from homology"/>
<keyword evidence="5 6" id="KW-0472">Membrane</keyword>
<keyword evidence="3 6" id="KW-0812">Transmembrane</keyword>
<evidence type="ECO:0000256" key="5">
    <source>
        <dbReference type="ARBA" id="ARBA00023136"/>
    </source>
</evidence>
<reference evidence="7" key="1">
    <citation type="submission" date="2017-08" db="EMBL/GenBank/DDBJ databases">
        <authorList>
            <person name="Polle J.E."/>
            <person name="Barry K."/>
            <person name="Cushman J."/>
            <person name="Schmutz J."/>
            <person name="Tran D."/>
            <person name="Hathwaick L.T."/>
            <person name="Yim W.C."/>
            <person name="Jenkins J."/>
            <person name="Mckie-Krisberg Z.M."/>
            <person name="Prochnik S."/>
            <person name="Lindquist E."/>
            <person name="Dockter R.B."/>
            <person name="Adam C."/>
            <person name="Molina H."/>
            <person name="Bunkerborg J."/>
            <person name="Jin E."/>
            <person name="Buchheim M."/>
            <person name="Magnuson J."/>
        </authorList>
    </citation>
    <scope>NUCLEOTIDE SEQUENCE</scope>
    <source>
        <strain evidence="7">CCAP 19/18</strain>
    </source>
</reference>
<evidence type="ECO:0000256" key="4">
    <source>
        <dbReference type="ARBA" id="ARBA00022989"/>
    </source>
</evidence>
<keyword evidence="4 6" id="KW-1133">Transmembrane helix</keyword>
<accession>A0ABQ7H4C0</accession>
<evidence type="ECO:0000313" key="8">
    <source>
        <dbReference type="Proteomes" id="UP000815325"/>
    </source>
</evidence>
<sequence>MERCPCRTLFFSIQDAKIIVVSSVPLEAGLCLSSLFCSAAGVVAGVCGVGGGIIKGPLMLALGVRPEVATASSATMILATSLSATTVYAGLGAFSQVMDYALAMATVGFIATAVGQALLHVYTKRKMQGDGEEQGHQNSSVIIKIMATIMVISACTMGYAAALEVREVVKNPSLISKFGHICPPAKGDSAAAGPEFEDNIGCSNPMLLTI</sequence>
<evidence type="ECO:0000256" key="6">
    <source>
        <dbReference type="SAM" id="Phobius"/>
    </source>
</evidence>
<feature type="transmembrane region" description="Helical" evidence="6">
    <location>
        <begin position="100"/>
        <end position="121"/>
    </location>
</feature>
<dbReference type="EMBL" id="MU069480">
    <property type="protein sequence ID" value="KAF5841700.1"/>
    <property type="molecule type" value="Genomic_DNA"/>
</dbReference>
<dbReference type="Proteomes" id="UP000815325">
    <property type="component" value="Unassembled WGS sequence"/>
</dbReference>
<protein>
    <submittedName>
        <fullName evidence="7">Uncharacterized protein</fullName>
    </submittedName>
</protein>
<gene>
    <name evidence="7" type="ORF">DUNSADRAFT_11907</name>
</gene>
<comment type="subcellular location">
    <subcellularLocation>
        <location evidence="1">Membrane</location>
        <topology evidence="1">Multi-pass membrane protein</topology>
    </subcellularLocation>
</comment>
<evidence type="ECO:0000256" key="1">
    <source>
        <dbReference type="ARBA" id="ARBA00004141"/>
    </source>
</evidence>
<dbReference type="PANTHER" id="PTHR14255:SF3">
    <property type="entry name" value="SULFITE EXPORTER TAUE_SAFE FAMILY PROTEIN 5-RELATED"/>
    <property type="match status" value="1"/>
</dbReference>
<keyword evidence="8" id="KW-1185">Reference proteome</keyword>
<evidence type="ECO:0000313" key="7">
    <source>
        <dbReference type="EMBL" id="KAF5841700.1"/>
    </source>
</evidence>
<comment type="similarity">
    <text evidence="2">Belongs to the 4-toluene sulfonate uptake permease (TSUP) (TC 2.A.102) family.</text>
</comment>
<evidence type="ECO:0000256" key="2">
    <source>
        <dbReference type="ARBA" id="ARBA00009142"/>
    </source>
</evidence>
<name>A0ABQ7H4C0_DUNSA</name>
<evidence type="ECO:0000256" key="3">
    <source>
        <dbReference type="ARBA" id="ARBA00022692"/>
    </source>
</evidence>
<comment type="caution">
    <text evidence="7">The sequence shown here is derived from an EMBL/GenBank/DDBJ whole genome shotgun (WGS) entry which is preliminary data.</text>
</comment>
<dbReference type="PANTHER" id="PTHR14255">
    <property type="entry name" value="CEREBLON"/>
    <property type="match status" value="1"/>
</dbReference>
<organism evidence="7 8">
    <name type="scientific">Dunaliella salina</name>
    <name type="common">Green alga</name>
    <name type="synonym">Protococcus salinus</name>
    <dbReference type="NCBI Taxonomy" id="3046"/>
    <lineage>
        <taxon>Eukaryota</taxon>
        <taxon>Viridiplantae</taxon>
        <taxon>Chlorophyta</taxon>
        <taxon>core chlorophytes</taxon>
        <taxon>Chlorophyceae</taxon>
        <taxon>CS clade</taxon>
        <taxon>Chlamydomonadales</taxon>
        <taxon>Dunaliellaceae</taxon>
        <taxon>Dunaliella</taxon>
    </lineage>
</organism>
<feature type="transmembrane region" description="Helical" evidence="6">
    <location>
        <begin position="32"/>
        <end position="54"/>
    </location>
</feature>
<dbReference type="Pfam" id="PF01925">
    <property type="entry name" value="TauE"/>
    <property type="match status" value="1"/>
</dbReference>
<dbReference type="InterPro" id="IPR002781">
    <property type="entry name" value="TM_pro_TauE-like"/>
</dbReference>
<feature type="transmembrane region" description="Helical" evidence="6">
    <location>
        <begin position="141"/>
        <end position="162"/>
    </location>
</feature>